<feature type="repeat" description="Filamin" evidence="3">
    <location>
        <begin position="347"/>
        <end position="429"/>
    </location>
</feature>
<dbReference type="Pfam" id="PF00630">
    <property type="entry name" value="Filamin"/>
    <property type="match status" value="6"/>
</dbReference>
<dbReference type="InterPro" id="IPR013783">
    <property type="entry name" value="Ig-like_fold"/>
</dbReference>
<feature type="repeat" description="Filamin" evidence="3">
    <location>
        <begin position="248"/>
        <end position="346"/>
    </location>
</feature>
<dbReference type="PROSITE" id="PS50194">
    <property type="entry name" value="FILAMIN_REPEAT"/>
    <property type="match status" value="6"/>
</dbReference>
<dbReference type="InterPro" id="IPR001298">
    <property type="entry name" value="Filamin/ABP280_rpt"/>
</dbReference>
<feature type="repeat" description="Filamin" evidence="3">
    <location>
        <begin position="195"/>
        <end position="247"/>
    </location>
</feature>
<comment type="caution">
    <text evidence="5">The sequence shown here is derived from an EMBL/GenBank/DDBJ whole genome shotgun (WGS) entry which is preliminary data.</text>
</comment>
<evidence type="ECO:0000256" key="3">
    <source>
        <dbReference type="PROSITE-ProRule" id="PRU00087"/>
    </source>
</evidence>
<dbReference type="InterPro" id="IPR017868">
    <property type="entry name" value="Filamin/ABP280_repeat-like"/>
</dbReference>
<dbReference type="Gene3D" id="1.10.418.10">
    <property type="entry name" value="Calponin-like domain"/>
    <property type="match status" value="1"/>
</dbReference>
<dbReference type="PANTHER" id="PTHR38537:SF8">
    <property type="entry name" value="FILAMIN-A"/>
    <property type="match status" value="1"/>
</dbReference>
<dbReference type="InterPro" id="IPR044801">
    <property type="entry name" value="Filamin"/>
</dbReference>
<dbReference type="InterPro" id="IPR036872">
    <property type="entry name" value="CH_dom_sf"/>
</dbReference>
<evidence type="ECO:0000256" key="2">
    <source>
        <dbReference type="ARBA" id="ARBA00022737"/>
    </source>
</evidence>
<feature type="repeat" description="Filamin" evidence="3">
    <location>
        <begin position="95"/>
        <end position="172"/>
    </location>
</feature>
<proteinExistence type="inferred from homology"/>
<dbReference type="InterPro" id="IPR014756">
    <property type="entry name" value="Ig_E-set"/>
</dbReference>
<dbReference type="Proteomes" id="UP001434883">
    <property type="component" value="Unassembled WGS sequence"/>
</dbReference>
<evidence type="ECO:0000313" key="6">
    <source>
        <dbReference type="Proteomes" id="UP001434883"/>
    </source>
</evidence>
<organism evidence="5 6">
    <name type="scientific">Xenoophorus captivus</name>
    <dbReference type="NCBI Taxonomy" id="1517983"/>
    <lineage>
        <taxon>Eukaryota</taxon>
        <taxon>Metazoa</taxon>
        <taxon>Chordata</taxon>
        <taxon>Craniata</taxon>
        <taxon>Vertebrata</taxon>
        <taxon>Euteleostomi</taxon>
        <taxon>Actinopterygii</taxon>
        <taxon>Neopterygii</taxon>
        <taxon>Teleostei</taxon>
        <taxon>Neoteleostei</taxon>
        <taxon>Acanthomorphata</taxon>
        <taxon>Ovalentaria</taxon>
        <taxon>Atherinomorphae</taxon>
        <taxon>Cyprinodontiformes</taxon>
        <taxon>Goodeidae</taxon>
        <taxon>Xenoophorus</taxon>
    </lineage>
</organism>
<feature type="domain" description="Calponin-homology (CH)" evidence="4">
    <location>
        <begin position="14"/>
        <end position="58"/>
    </location>
</feature>
<feature type="repeat" description="Filamin" evidence="3">
    <location>
        <begin position="527"/>
        <end position="621"/>
    </location>
</feature>
<dbReference type="EMBL" id="JAHRIN010034114">
    <property type="protein sequence ID" value="MEQ2203017.1"/>
    <property type="molecule type" value="Genomic_DNA"/>
</dbReference>
<name>A0ABV0R682_9TELE</name>
<dbReference type="SUPFAM" id="SSF81296">
    <property type="entry name" value="E set domains"/>
    <property type="match status" value="6"/>
</dbReference>
<dbReference type="Pfam" id="PF00307">
    <property type="entry name" value="CH"/>
    <property type="match status" value="1"/>
</dbReference>
<gene>
    <name evidence="5" type="ORF">XENOCAPTIV_022602</name>
</gene>
<dbReference type="PANTHER" id="PTHR38537">
    <property type="entry name" value="JITTERBUG, ISOFORM N"/>
    <property type="match status" value="1"/>
</dbReference>
<dbReference type="Gene3D" id="2.60.40.10">
    <property type="entry name" value="Immunoglobulins"/>
    <property type="match status" value="6"/>
</dbReference>
<dbReference type="InterPro" id="IPR001715">
    <property type="entry name" value="CH_dom"/>
</dbReference>
<evidence type="ECO:0000313" key="5">
    <source>
        <dbReference type="EMBL" id="MEQ2203017.1"/>
    </source>
</evidence>
<dbReference type="SMART" id="SM00557">
    <property type="entry name" value="IG_FLMN"/>
    <property type="match status" value="6"/>
</dbReference>
<comment type="similarity">
    <text evidence="1">Belongs to the filamin family.</text>
</comment>
<protein>
    <recommendedName>
        <fullName evidence="4">Calponin-homology (CH) domain-containing protein</fullName>
    </recommendedName>
</protein>
<keyword evidence="2" id="KW-0677">Repeat</keyword>
<evidence type="ECO:0000256" key="1">
    <source>
        <dbReference type="ARBA" id="ARBA00009238"/>
    </source>
</evidence>
<keyword evidence="6" id="KW-1185">Reference proteome</keyword>
<reference evidence="5 6" key="1">
    <citation type="submission" date="2021-06" db="EMBL/GenBank/DDBJ databases">
        <authorList>
            <person name="Palmer J.M."/>
        </authorList>
    </citation>
    <scope>NUCLEOTIDE SEQUENCE [LARGE SCALE GENOMIC DNA]</scope>
    <source>
        <strain evidence="5 6">XC_2019</strain>
        <tissue evidence="5">Muscle</tissue>
    </source>
</reference>
<accession>A0ABV0R682</accession>
<feature type="repeat" description="Filamin" evidence="3">
    <location>
        <begin position="425"/>
        <end position="526"/>
    </location>
</feature>
<sequence length="657" mass="69777">MWDDEDDEETKKLTPKQRLLGWIQNKVPQLPINNFNRDWRDGKALGALVDNCAPGKELAAVTAGNAEISCEISKHATCQRLKHVHVSAPQNNNGATGRGLQPKGVRVKEVADFKVFTKGAGSGALNVSVKGPSGAEEQVKVRDLGNGVYECEYYPQRPGKYIVNITWGGQPIARRTRLYSPLGDISIGIKCAPGVVGPAEADIDFDIIKNDNDTFTVKYTPPGPGRYTIMVLFADQEIPVSPFKVKVDPSHDAGKVRAEGPGLNKTGVEVGNPTHFTIYTKGAGKAKPEVHFTASGPGEAVRDFEIIDNHDYSYTVKYTALQQGNMAISVTHGGDPIPKSPFHLTVAPALDIGKVKVEGLETKVEVGRDQEFAVNTKGAGGQGNVGVKMTSPSGRPIPCKLESDKAKGTHSVKYIPPEEGQYKVDVTYDGNPVMGSPFGVEAVMPADPSKGGTVGKPAPFTIDTKGAGAGGLGLTVEGPCEAKIECQDNGDGTCSVSYIPTEAGDYAINILFAEKHIPGSPFKAAIRPAFDPSKVTASGPGLEKAKAGEPATFTVDCTRAGDAELTIEIVSETGVKAEVHIQKTSEGTFSVTYIPSFHGTHTITIKYGGNAIPYFPKVLQVEPSVDTSGVHVYGPGVEPRGNIISFVIRLKSTSLSK</sequence>
<evidence type="ECO:0000259" key="4">
    <source>
        <dbReference type="Pfam" id="PF00307"/>
    </source>
</evidence>
<dbReference type="SUPFAM" id="SSF47576">
    <property type="entry name" value="Calponin-homology domain, CH-domain"/>
    <property type="match status" value="1"/>
</dbReference>